<evidence type="ECO:0000256" key="9">
    <source>
        <dbReference type="HAMAP-Rule" id="MF_00422"/>
    </source>
</evidence>
<evidence type="ECO:0000256" key="2">
    <source>
        <dbReference type="ARBA" id="ARBA00022448"/>
    </source>
</evidence>
<organism evidence="10 11">
    <name type="scientific">Otariodibacter oris</name>
    <dbReference type="NCBI Taxonomy" id="1032623"/>
    <lineage>
        <taxon>Bacteria</taxon>
        <taxon>Pseudomonadati</taxon>
        <taxon>Pseudomonadota</taxon>
        <taxon>Gammaproteobacteria</taxon>
        <taxon>Pasteurellales</taxon>
        <taxon>Pasteurellaceae</taxon>
        <taxon>Otariodibacter</taxon>
    </lineage>
</organism>
<comment type="subunit">
    <text evidence="9">Component of the Sec protein translocase complex. Heterotrimer consisting of SecY, SecE and SecG subunits. The heterotrimers can form oligomers, although 1 heterotrimer is thought to be able to translocate proteins. Interacts with the ribosome. Interacts with SecDF, and other proteins may be involved. Interacts with SecA.</text>
</comment>
<dbReference type="NCBIfam" id="NF004376">
    <property type="entry name" value="PRK05740.2-1"/>
    <property type="match status" value="1"/>
</dbReference>
<evidence type="ECO:0000313" key="11">
    <source>
        <dbReference type="Proteomes" id="UP000280099"/>
    </source>
</evidence>
<dbReference type="GO" id="GO:0065002">
    <property type="term" value="P:intracellular protein transmembrane transport"/>
    <property type="evidence" value="ECO:0007669"/>
    <property type="project" value="UniProtKB-UniRule"/>
</dbReference>
<protein>
    <recommendedName>
        <fullName evidence="9">Protein translocase subunit SecE</fullName>
    </recommendedName>
</protein>
<gene>
    <name evidence="9" type="primary">secE</name>
    <name evidence="10" type="ORF">DES31_1129</name>
</gene>
<keyword evidence="2 9" id="KW-0813">Transport</keyword>
<keyword evidence="3 9" id="KW-1003">Cell membrane</keyword>
<dbReference type="GO" id="GO:0006605">
    <property type="term" value="P:protein targeting"/>
    <property type="evidence" value="ECO:0007669"/>
    <property type="project" value="UniProtKB-UniRule"/>
</dbReference>
<dbReference type="EMBL" id="RBJC01000006">
    <property type="protein sequence ID" value="RKR71780.1"/>
    <property type="molecule type" value="Genomic_DNA"/>
</dbReference>
<dbReference type="InterPro" id="IPR038379">
    <property type="entry name" value="SecE_sf"/>
</dbReference>
<sequence length="158" mass="17564">MLELHALKIKRSRLLTNFRLSMSKENQKKAPQQLENKGVKSKGVNSVLWLLSIVLIAVAAIGNAYFASHFTLIVRVLLLVVLLVAAVAFAAITNQGQKAISFMKESRHELRKIVWPNRQESTQTTLIVLAACVVVALILWGIDSVIVSVVTFLTNLRF</sequence>
<dbReference type="HAMAP" id="MF_00422">
    <property type="entry name" value="SecE"/>
    <property type="match status" value="1"/>
</dbReference>
<keyword evidence="7 9" id="KW-0811">Translocation</keyword>
<comment type="caution">
    <text evidence="9">Lacks conserved residue(s) required for the propagation of feature annotation.</text>
</comment>
<dbReference type="Pfam" id="PF00584">
    <property type="entry name" value="SecE"/>
    <property type="match status" value="1"/>
</dbReference>
<proteinExistence type="inferred from homology"/>
<feature type="transmembrane region" description="Helical" evidence="9">
    <location>
        <begin position="47"/>
        <end position="66"/>
    </location>
</feature>
<evidence type="ECO:0000256" key="3">
    <source>
        <dbReference type="ARBA" id="ARBA00022475"/>
    </source>
</evidence>
<dbReference type="InterPro" id="IPR005807">
    <property type="entry name" value="SecE_bac"/>
</dbReference>
<keyword evidence="5 9" id="KW-0653">Protein transport</keyword>
<dbReference type="Gene3D" id="1.20.5.1030">
    <property type="entry name" value="Preprotein translocase secy subunit"/>
    <property type="match status" value="1"/>
</dbReference>
<dbReference type="GO" id="GO:0043952">
    <property type="term" value="P:protein transport by the Sec complex"/>
    <property type="evidence" value="ECO:0007669"/>
    <property type="project" value="UniProtKB-UniRule"/>
</dbReference>
<dbReference type="PRINTS" id="PR01650">
    <property type="entry name" value="SECETRNLCASE"/>
</dbReference>
<evidence type="ECO:0000256" key="5">
    <source>
        <dbReference type="ARBA" id="ARBA00022927"/>
    </source>
</evidence>
<dbReference type="GO" id="GO:0005886">
    <property type="term" value="C:plasma membrane"/>
    <property type="evidence" value="ECO:0007669"/>
    <property type="project" value="UniProtKB-UniRule"/>
</dbReference>
<dbReference type="GO" id="GO:0008320">
    <property type="term" value="F:protein transmembrane transporter activity"/>
    <property type="evidence" value="ECO:0007669"/>
    <property type="project" value="UniProtKB-UniRule"/>
</dbReference>
<dbReference type="Proteomes" id="UP000280099">
    <property type="component" value="Unassembled WGS sequence"/>
</dbReference>
<dbReference type="PANTHER" id="PTHR33910">
    <property type="entry name" value="PROTEIN TRANSLOCASE SUBUNIT SECE"/>
    <property type="match status" value="1"/>
</dbReference>
<comment type="similarity">
    <text evidence="9">Belongs to the SecE/SEC61-gamma family.</text>
</comment>
<evidence type="ECO:0000256" key="8">
    <source>
        <dbReference type="ARBA" id="ARBA00023136"/>
    </source>
</evidence>
<dbReference type="PANTHER" id="PTHR33910:SF1">
    <property type="entry name" value="PROTEIN TRANSLOCASE SUBUNIT SECE"/>
    <property type="match status" value="1"/>
</dbReference>
<keyword evidence="6 9" id="KW-1133">Transmembrane helix</keyword>
<comment type="caution">
    <text evidence="10">The sequence shown here is derived from an EMBL/GenBank/DDBJ whole genome shotgun (WGS) entry which is preliminary data.</text>
</comment>
<comment type="subcellular location">
    <subcellularLocation>
        <location evidence="1">Membrane</location>
    </subcellularLocation>
</comment>
<dbReference type="PROSITE" id="PS01067">
    <property type="entry name" value="SECE_SEC61G"/>
    <property type="match status" value="1"/>
</dbReference>
<evidence type="ECO:0000256" key="6">
    <source>
        <dbReference type="ARBA" id="ARBA00022989"/>
    </source>
</evidence>
<dbReference type="InterPro" id="IPR001901">
    <property type="entry name" value="Translocase_SecE/Sec61-g"/>
</dbReference>
<dbReference type="AlphaFoldDB" id="A0A420XG41"/>
<evidence type="ECO:0000256" key="7">
    <source>
        <dbReference type="ARBA" id="ARBA00023010"/>
    </source>
</evidence>
<comment type="function">
    <text evidence="9">Essential subunit of the Sec protein translocation channel SecYEG. Clamps together the 2 halves of SecY. May contact the channel plug during translocation.</text>
</comment>
<dbReference type="GO" id="GO:0009306">
    <property type="term" value="P:protein secretion"/>
    <property type="evidence" value="ECO:0007669"/>
    <property type="project" value="UniProtKB-UniRule"/>
</dbReference>
<keyword evidence="11" id="KW-1185">Reference proteome</keyword>
<keyword evidence="8 9" id="KW-0472">Membrane</keyword>
<keyword evidence="4 9" id="KW-0812">Transmembrane</keyword>
<name>A0A420XG41_9PAST</name>
<evidence type="ECO:0000256" key="4">
    <source>
        <dbReference type="ARBA" id="ARBA00022692"/>
    </source>
</evidence>
<evidence type="ECO:0000256" key="1">
    <source>
        <dbReference type="ARBA" id="ARBA00004370"/>
    </source>
</evidence>
<feature type="transmembrane region" description="Helical" evidence="9">
    <location>
        <begin position="126"/>
        <end position="153"/>
    </location>
</feature>
<evidence type="ECO:0000313" key="10">
    <source>
        <dbReference type="EMBL" id="RKR71780.1"/>
    </source>
</evidence>
<dbReference type="NCBIfam" id="TIGR00964">
    <property type="entry name" value="secE_bact"/>
    <property type="match status" value="1"/>
</dbReference>
<feature type="transmembrane region" description="Helical" evidence="9">
    <location>
        <begin position="72"/>
        <end position="93"/>
    </location>
</feature>
<reference evidence="10 11" key="1">
    <citation type="submission" date="2018-10" db="EMBL/GenBank/DDBJ databases">
        <title>Genomic Encyclopedia of Type Strains, Phase IV (KMG-IV): sequencing the most valuable type-strain genomes for metagenomic binning, comparative biology and taxonomic classification.</title>
        <authorList>
            <person name="Goeker M."/>
        </authorList>
    </citation>
    <scope>NUCLEOTIDE SEQUENCE [LARGE SCALE GENOMIC DNA]</scope>
    <source>
        <strain evidence="10 11">DSM 23800</strain>
    </source>
</reference>
<accession>A0A420XG41</accession>